<keyword evidence="3" id="KW-0479">Metal-binding</keyword>
<keyword evidence="4" id="KW-0408">Iron</keyword>
<accession>A0ABR2YAP8</accession>
<organism evidence="5 6">
    <name type="scientific">Coccomyxa subellipsoidea</name>
    <dbReference type="NCBI Taxonomy" id="248742"/>
    <lineage>
        <taxon>Eukaryota</taxon>
        <taxon>Viridiplantae</taxon>
        <taxon>Chlorophyta</taxon>
        <taxon>core chlorophytes</taxon>
        <taxon>Trebouxiophyceae</taxon>
        <taxon>Trebouxiophyceae incertae sedis</taxon>
        <taxon>Coccomyxaceae</taxon>
        <taxon>Coccomyxa</taxon>
    </lineage>
</organism>
<gene>
    <name evidence="5" type="ORF">WJX75_000829</name>
</gene>
<dbReference type="Gene3D" id="1.10.490.10">
    <property type="entry name" value="Globins"/>
    <property type="match status" value="1"/>
</dbReference>
<dbReference type="EMBL" id="JALJOT010000018">
    <property type="protein sequence ID" value="KAK9901219.1"/>
    <property type="molecule type" value="Genomic_DNA"/>
</dbReference>
<dbReference type="Proteomes" id="UP001491310">
    <property type="component" value="Unassembled WGS sequence"/>
</dbReference>
<evidence type="ECO:0000256" key="3">
    <source>
        <dbReference type="ARBA" id="ARBA00022723"/>
    </source>
</evidence>
<evidence type="ECO:0000313" key="6">
    <source>
        <dbReference type="Proteomes" id="UP001491310"/>
    </source>
</evidence>
<keyword evidence="6" id="KW-1185">Reference proteome</keyword>
<evidence type="ECO:0000256" key="2">
    <source>
        <dbReference type="ARBA" id="ARBA00022617"/>
    </source>
</evidence>
<name>A0ABR2YAP8_9CHLO</name>
<evidence type="ECO:0000256" key="1">
    <source>
        <dbReference type="ARBA" id="ARBA00022448"/>
    </source>
</evidence>
<reference evidence="5 6" key="1">
    <citation type="journal article" date="2024" name="Nat. Commun.">
        <title>Phylogenomics reveals the evolutionary origins of lichenization in chlorophyte algae.</title>
        <authorList>
            <person name="Puginier C."/>
            <person name="Libourel C."/>
            <person name="Otte J."/>
            <person name="Skaloud P."/>
            <person name="Haon M."/>
            <person name="Grisel S."/>
            <person name="Petersen M."/>
            <person name="Berrin J.G."/>
            <person name="Delaux P.M."/>
            <person name="Dal Grande F."/>
            <person name="Keller J."/>
        </authorList>
    </citation>
    <scope>NUCLEOTIDE SEQUENCE [LARGE SCALE GENOMIC DNA]</scope>
    <source>
        <strain evidence="5 6">SAG 216-7</strain>
    </source>
</reference>
<dbReference type="InterPro" id="IPR012292">
    <property type="entry name" value="Globin/Proto"/>
</dbReference>
<dbReference type="Pfam" id="PF01152">
    <property type="entry name" value="Bac_globin"/>
    <property type="match status" value="1"/>
</dbReference>
<evidence type="ECO:0000313" key="5">
    <source>
        <dbReference type="EMBL" id="KAK9901219.1"/>
    </source>
</evidence>
<dbReference type="InterPro" id="IPR001486">
    <property type="entry name" value="Hemoglobin_trunc"/>
</dbReference>
<comment type="caution">
    <text evidence="5">The sequence shown here is derived from an EMBL/GenBank/DDBJ whole genome shotgun (WGS) entry which is preliminary data.</text>
</comment>
<dbReference type="InterPro" id="IPR009050">
    <property type="entry name" value="Globin-like_sf"/>
</dbReference>
<proteinExistence type="predicted"/>
<evidence type="ECO:0000256" key="4">
    <source>
        <dbReference type="ARBA" id="ARBA00023004"/>
    </source>
</evidence>
<keyword evidence="2" id="KW-0349">Heme</keyword>
<dbReference type="SUPFAM" id="SSF46458">
    <property type="entry name" value="Globin-like"/>
    <property type="match status" value="1"/>
</dbReference>
<dbReference type="CDD" id="cd00454">
    <property type="entry name" value="TrHb1_N"/>
    <property type="match status" value="1"/>
</dbReference>
<keyword evidence="1" id="KW-0813">Transport</keyword>
<evidence type="ECO:0008006" key="7">
    <source>
        <dbReference type="Google" id="ProtNLM"/>
    </source>
</evidence>
<sequence length="204" mass="22158">MSRVIDNRGVLLPATRLSSVCALRSTRIYNQKILVCYSHDGRRTAKQVLACANTSQSTTNKVETQKEKSSLFKKLGGGPAVKAAVDIFYDKMIADPRVSYFFEGIDMKSQRAHQAAFLTYAMGGSKSYDGNANMTAAHDRLARDLGMRMEHFDIVLEHLGGALRDLQVPEEDIGEAAAIVETLRPAFQVAIDNAAAGPQAHAGA</sequence>
<protein>
    <recommendedName>
        <fullName evidence="7">Group 1 truncated hemoglobin</fullName>
    </recommendedName>
</protein>